<feature type="region of interest" description="Disordered" evidence="4">
    <location>
        <begin position="1"/>
        <end position="39"/>
    </location>
</feature>
<dbReference type="PANTHER" id="PTHR45641:SF19">
    <property type="entry name" value="NEPHROCYSTIN-3"/>
    <property type="match status" value="1"/>
</dbReference>
<name>A0A7S3PYW7_9STRA</name>
<accession>A0A7S3PYW7</accession>
<dbReference type="PANTHER" id="PTHR45641">
    <property type="entry name" value="TETRATRICOPEPTIDE REPEAT PROTEIN (AFU_ORTHOLOGUE AFUA_6G03870)"/>
    <property type="match status" value="1"/>
</dbReference>
<dbReference type="Gene3D" id="1.25.40.10">
    <property type="entry name" value="Tetratricopeptide repeat domain"/>
    <property type="match status" value="3"/>
</dbReference>
<evidence type="ECO:0000256" key="1">
    <source>
        <dbReference type="ARBA" id="ARBA00022737"/>
    </source>
</evidence>
<gene>
    <name evidence="5" type="ORF">CDEB00056_LOCUS4956</name>
</gene>
<evidence type="ECO:0000256" key="4">
    <source>
        <dbReference type="SAM" id="MobiDB-lite"/>
    </source>
</evidence>
<evidence type="ECO:0000256" key="3">
    <source>
        <dbReference type="PROSITE-ProRule" id="PRU00339"/>
    </source>
</evidence>
<evidence type="ECO:0000313" key="5">
    <source>
        <dbReference type="EMBL" id="CAE0460115.1"/>
    </source>
</evidence>
<dbReference type="EMBL" id="HBIO01006728">
    <property type="protein sequence ID" value="CAE0460115.1"/>
    <property type="molecule type" value="Transcribed_RNA"/>
</dbReference>
<evidence type="ECO:0000256" key="2">
    <source>
        <dbReference type="ARBA" id="ARBA00022803"/>
    </source>
</evidence>
<sequence>MAHSKRSARQRRRRTETISNSTKEGKSERGKGSTFTMNSGDQMPWKFASDFCTIMMCKKKQKLKSADSVDSGICDDTLIYIIEEGISSGCSKRVPIVRFELRQNEVIHQELFPKPRSKYEPVHEEVKKDEIASCMKCKVFSSNNKNILETYMASAAAEHNIESSSSNICNAKKIDNKNGTHTYPASKFDTHLQKSISCGRHLIKSFNYPLATKHLLQALQILNKHPVLYPEFHLLREEIVHLIYDVHHRQKSISHSTNIIQMGLRYESKGELTKALKMYTVAFRIRKTMLGQNHSSIPVILNLLGSIQTKRKEYDEAIQIFELALYGKLKNDMSQTETDKCSLNKYALPGTLAVSMKEIAGIMEYWGRLEESLYKYHESLECIMKSSGGTFVTPREGGHDEESSVSSGCTDATSPDSIFDVCVVNATSPSSSSAGSDYSTDSITHKEPEEMEVYLQETVQFGLCTLTEESCSRSNLASYYDSFFSNPKLKNDLIANKKTSLHIATTLHSIANVHRKQKDYILSIASYNAALRGMKLIHGEKHPTVAAVLGNMGNLLKETKKYDEAFAIYQTVLKIESLHLGFSNPEVMITMLNIALIEKCRGNHDNSINLYKEVIKIQVRRKNSFPVNDVNLNLLAVSYTSLGDAQEKNGDLISTIKAYEEALDLRIQVLEQFHVDLGKLFHKLGSLCSSNNELKRADKEFTRALRLYKYNKLEESDSRFVEVQRDIADNRVKISLTQ</sequence>
<proteinExistence type="predicted"/>
<dbReference type="Pfam" id="PF13424">
    <property type="entry name" value="TPR_12"/>
    <property type="match status" value="1"/>
</dbReference>
<dbReference type="Pfam" id="PF13176">
    <property type="entry name" value="TPR_7"/>
    <property type="match status" value="1"/>
</dbReference>
<dbReference type="InterPro" id="IPR019734">
    <property type="entry name" value="TPR_rpt"/>
</dbReference>
<dbReference type="AlphaFoldDB" id="A0A7S3PYW7"/>
<evidence type="ECO:0008006" key="6">
    <source>
        <dbReference type="Google" id="ProtNLM"/>
    </source>
</evidence>
<dbReference type="PROSITE" id="PS50005">
    <property type="entry name" value="TPR"/>
    <property type="match status" value="1"/>
</dbReference>
<protein>
    <recommendedName>
        <fullName evidence="6">Kinesin light chain</fullName>
    </recommendedName>
</protein>
<keyword evidence="1" id="KW-0677">Repeat</keyword>
<feature type="repeat" description="TPR" evidence="3">
    <location>
        <begin position="546"/>
        <end position="579"/>
    </location>
</feature>
<reference evidence="5" key="1">
    <citation type="submission" date="2021-01" db="EMBL/GenBank/DDBJ databases">
        <authorList>
            <person name="Corre E."/>
            <person name="Pelletier E."/>
            <person name="Niang G."/>
            <person name="Scheremetjew M."/>
            <person name="Finn R."/>
            <person name="Kale V."/>
            <person name="Holt S."/>
            <person name="Cochrane G."/>
            <person name="Meng A."/>
            <person name="Brown T."/>
            <person name="Cohen L."/>
        </authorList>
    </citation>
    <scope>NUCLEOTIDE SEQUENCE</scope>
    <source>
        <strain evidence="5">MM31A-1</strain>
    </source>
</reference>
<dbReference type="InterPro" id="IPR011990">
    <property type="entry name" value="TPR-like_helical_dom_sf"/>
</dbReference>
<feature type="compositionally biased region" description="Basic residues" evidence="4">
    <location>
        <begin position="1"/>
        <end position="14"/>
    </location>
</feature>
<dbReference type="SMART" id="SM00028">
    <property type="entry name" value="TPR"/>
    <property type="match status" value="6"/>
</dbReference>
<organism evidence="5">
    <name type="scientific">Chaetoceros debilis</name>
    <dbReference type="NCBI Taxonomy" id="122233"/>
    <lineage>
        <taxon>Eukaryota</taxon>
        <taxon>Sar</taxon>
        <taxon>Stramenopiles</taxon>
        <taxon>Ochrophyta</taxon>
        <taxon>Bacillariophyta</taxon>
        <taxon>Coscinodiscophyceae</taxon>
        <taxon>Chaetocerotophycidae</taxon>
        <taxon>Chaetocerotales</taxon>
        <taxon>Chaetocerotaceae</taxon>
        <taxon>Chaetoceros</taxon>
    </lineage>
</organism>
<keyword evidence="2 3" id="KW-0802">TPR repeat</keyword>
<dbReference type="SUPFAM" id="SSF48452">
    <property type="entry name" value="TPR-like"/>
    <property type="match status" value="3"/>
</dbReference>